<dbReference type="EC" id="2.7.4.9" evidence="2 11"/>
<keyword evidence="7 11" id="KW-0418">Kinase</keyword>
<dbReference type="EMBL" id="CP011924">
    <property type="protein sequence ID" value="ATD06564.1"/>
    <property type="molecule type" value="Genomic_DNA"/>
</dbReference>
<comment type="catalytic activity">
    <reaction evidence="10 11">
        <text>dTMP + ATP = dTDP + ADP</text>
        <dbReference type="Rhea" id="RHEA:13517"/>
        <dbReference type="ChEBI" id="CHEBI:30616"/>
        <dbReference type="ChEBI" id="CHEBI:58369"/>
        <dbReference type="ChEBI" id="CHEBI:63528"/>
        <dbReference type="ChEBI" id="CHEBI:456216"/>
        <dbReference type="EC" id="2.7.4.9"/>
    </reaction>
</comment>
<evidence type="ECO:0000256" key="11">
    <source>
        <dbReference type="HAMAP-Rule" id="MF_00165"/>
    </source>
</evidence>
<evidence type="ECO:0000256" key="4">
    <source>
        <dbReference type="ARBA" id="ARBA00022679"/>
    </source>
</evidence>
<evidence type="ECO:0000256" key="3">
    <source>
        <dbReference type="ARBA" id="ARBA00017144"/>
    </source>
</evidence>
<keyword evidence="14" id="KW-1185">Reference proteome</keyword>
<organism evidence="13 14">
    <name type="scientific">Pseudoalteromonas piscicida</name>
    <dbReference type="NCBI Taxonomy" id="43662"/>
    <lineage>
        <taxon>Bacteria</taxon>
        <taxon>Pseudomonadati</taxon>
        <taxon>Pseudomonadota</taxon>
        <taxon>Gammaproteobacteria</taxon>
        <taxon>Alteromonadales</taxon>
        <taxon>Pseudoalteromonadaceae</taxon>
        <taxon>Pseudoalteromonas</taxon>
    </lineage>
</organism>
<comment type="similarity">
    <text evidence="1 11">Belongs to the thymidylate kinase family.</text>
</comment>
<keyword evidence="6 11" id="KW-0547">Nucleotide-binding</keyword>
<dbReference type="Pfam" id="PF02223">
    <property type="entry name" value="Thymidylate_kin"/>
    <property type="match status" value="1"/>
</dbReference>
<dbReference type="InterPro" id="IPR018094">
    <property type="entry name" value="Thymidylate_kinase"/>
</dbReference>
<accession>A0ABM6NCX4</accession>
<dbReference type="Proteomes" id="UP000016521">
    <property type="component" value="Chromosome I"/>
</dbReference>
<evidence type="ECO:0000313" key="14">
    <source>
        <dbReference type="Proteomes" id="UP000016521"/>
    </source>
</evidence>
<dbReference type="CDD" id="cd01672">
    <property type="entry name" value="TMPK"/>
    <property type="match status" value="1"/>
</dbReference>
<dbReference type="NCBIfam" id="TIGR00041">
    <property type="entry name" value="DTMP_kinase"/>
    <property type="match status" value="1"/>
</dbReference>
<evidence type="ECO:0000313" key="13">
    <source>
        <dbReference type="EMBL" id="ATD06564.1"/>
    </source>
</evidence>
<comment type="caution">
    <text evidence="11">Lacks conserved residue(s) required for the propagation of feature annotation.</text>
</comment>
<dbReference type="PANTHER" id="PTHR10344:SF4">
    <property type="entry name" value="UMP-CMP KINASE 2, MITOCHONDRIAL"/>
    <property type="match status" value="1"/>
</dbReference>
<dbReference type="PANTHER" id="PTHR10344">
    <property type="entry name" value="THYMIDYLATE KINASE"/>
    <property type="match status" value="1"/>
</dbReference>
<evidence type="ECO:0000256" key="5">
    <source>
        <dbReference type="ARBA" id="ARBA00022727"/>
    </source>
</evidence>
<keyword evidence="4 11" id="KW-0808">Transferase</keyword>
<evidence type="ECO:0000259" key="12">
    <source>
        <dbReference type="Pfam" id="PF02223"/>
    </source>
</evidence>
<protein>
    <recommendedName>
        <fullName evidence="3 11">Thymidylate kinase</fullName>
        <ecNumber evidence="2 11">2.7.4.9</ecNumber>
    </recommendedName>
    <alternativeName>
        <fullName evidence="9 11">dTMP kinase</fullName>
    </alternativeName>
</protein>
<evidence type="ECO:0000256" key="9">
    <source>
        <dbReference type="ARBA" id="ARBA00029962"/>
    </source>
</evidence>
<reference evidence="13 14" key="1">
    <citation type="submission" date="2015-06" db="EMBL/GenBank/DDBJ databases">
        <authorList>
            <person name="Xie B.-B."/>
            <person name="Rong J.-C."/>
            <person name="Qin Q.-L."/>
            <person name="Zhang Y.-Z."/>
        </authorList>
    </citation>
    <scope>NUCLEOTIDE SEQUENCE [LARGE SCALE GENOMIC DNA]</scope>
    <source>
        <strain evidence="13 14">JCM 20779</strain>
    </source>
</reference>
<dbReference type="InterPro" id="IPR027417">
    <property type="entry name" value="P-loop_NTPase"/>
</dbReference>
<dbReference type="SUPFAM" id="SSF52540">
    <property type="entry name" value="P-loop containing nucleoside triphosphate hydrolases"/>
    <property type="match status" value="1"/>
</dbReference>
<comment type="function">
    <text evidence="11">Phosphorylation of dTMP to form dTDP in both de novo and salvage pathways of dTTP synthesis.</text>
</comment>
<evidence type="ECO:0000256" key="6">
    <source>
        <dbReference type="ARBA" id="ARBA00022741"/>
    </source>
</evidence>
<gene>
    <name evidence="11 13" type="primary">tmk</name>
    <name evidence="13" type="ORF">PPIS_a1443</name>
</gene>
<feature type="domain" description="Thymidylate kinase-like" evidence="12">
    <location>
        <begin position="10"/>
        <end position="197"/>
    </location>
</feature>
<evidence type="ECO:0000256" key="8">
    <source>
        <dbReference type="ARBA" id="ARBA00022840"/>
    </source>
</evidence>
<dbReference type="InterPro" id="IPR039430">
    <property type="entry name" value="Thymidylate_kin-like_dom"/>
</dbReference>
<evidence type="ECO:0000256" key="1">
    <source>
        <dbReference type="ARBA" id="ARBA00009776"/>
    </source>
</evidence>
<evidence type="ECO:0000256" key="10">
    <source>
        <dbReference type="ARBA" id="ARBA00048743"/>
    </source>
</evidence>
<sequence>MKKGFMLVCDGSNGAGKTTVIAGLEAHLKQRGIEVVMTREPGGTEISEKIREIILDPSTPEMTDMTELMLFGAARAQHVREKIIPALEQGKVVISDRFDAATFSFQHYARGLDLATITTINQLALGGFRPDMNLILDLDPEEGLKRVKSRGEGLDRLEDEKQQFLQRAREGYLVQAKNDPERFTVIDASQTKAQVLEQSIELLDSLIAKHLTVDGNE</sequence>
<dbReference type="RefSeq" id="WP_010372537.1">
    <property type="nucleotide sequence ID" value="NZ_CP011924.1"/>
</dbReference>
<dbReference type="GO" id="GO:0016301">
    <property type="term" value="F:kinase activity"/>
    <property type="evidence" value="ECO:0007669"/>
    <property type="project" value="UniProtKB-KW"/>
</dbReference>
<evidence type="ECO:0000256" key="2">
    <source>
        <dbReference type="ARBA" id="ARBA00012980"/>
    </source>
</evidence>
<name>A0ABM6NCX4_PSEO7</name>
<dbReference type="Gene3D" id="3.40.50.300">
    <property type="entry name" value="P-loop containing nucleotide triphosphate hydrolases"/>
    <property type="match status" value="1"/>
</dbReference>
<evidence type="ECO:0000256" key="7">
    <source>
        <dbReference type="ARBA" id="ARBA00022777"/>
    </source>
</evidence>
<keyword evidence="8 11" id="KW-0067">ATP-binding</keyword>
<proteinExistence type="inferred from homology"/>
<keyword evidence="5 11" id="KW-0545">Nucleotide biosynthesis</keyword>
<dbReference type="HAMAP" id="MF_00165">
    <property type="entry name" value="Thymidylate_kinase"/>
    <property type="match status" value="1"/>
</dbReference>